<evidence type="ECO:0000256" key="3">
    <source>
        <dbReference type="ARBA" id="ARBA00022737"/>
    </source>
</evidence>
<dbReference type="GO" id="GO:0003723">
    <property type="term" value="F:RNA binding"/>
    <property type="evidence" value="ECO:0007669"/>
    <property type="project" value="UniProtKB-UniRule"/>
</dbReference>
<dbReference type="GO" id="GO:0006397">
    <property type="term" value="P:mRNA processing"/>
    <property type="evidence" value="ECO:0007669"/>
    <property type="project" value="UniProtKB-KW"/>
</dbReference>
<keyword evidence="2" id="KW-0507">mRNA processing</keyword>
<comment type="caution">
    <text evidence="9">The sequence shown here is derived from an EMBL/GenBank/DDBJ whole genome shotgun (WGS) entry which is preliminary data.</text>
</comment>
<evidence type="ECO:0000256" key="1">
    <source>
        <dbReference type="ARBA" id="ARBA00004123"/>
    </source>
</evidence>
<feature type="compositionally biased region" description="Basic and acidic residues" evidence="7">
    <location>
        <begin position="1"/>
        <end position="10"/>
    </location>
</feature>
<feature type="compositionally biased region" description="Gly residues" evidence="7">
    <location>
        <begin position="764"/>
        <end position="775"/>
    </location>
</feature>
<feature type="compositionally biased region" description="Basic and acidic residues" evidence="7">
    <location>
        <begin position="855"/>
        <end position="871"/>
    </location>
</feature>
<name>A0A8T0GRL0_CERPU</name>
<dbReference type="AlphaFoldDB" id="A0A8T0GRL0"/>
<comment type="subcellular location">
    <subcellularLocation>
        <location evidence="1">Nucleus</location>
    </subcellularLocation>
</comment>
<dbReference type="SMART" id="SM00360">
    <property type="entry name" value="RRM"/>
    <property type="match status" value="1"/>
</dbReference>
<dbReference type="PANTHER" id="PTHR17204:SF25">
    <property type="entry name" value="RRM DOMAIN-CONTAINING PROTEIN"/>
    <property type="match status" value="1"/>
</dbReference>
<accession>A0A8T0GRL0</accession>
<feature type="region of interest" description="Disordered" evidence="7">
    <location>
        <begin position="1"/>
        <end position="42"/>
    </location>
</feature>
<keyword evidence="5" id="KW-0539">Nucleus</keyword>
<feature type="compositionally biased region" description="Basic and acidic residues" evidence="7">
    <location>
        <begin position="564"/>
        <end position="592"/>
    </location>
</feature>
<keyword evidence="6" id="KW-0694">RNA-binding</keyword>
<evidence type="ECO:0000256" key="5">
    <source>
        <dbReference type="ARBA" id="ARBA00023242"/>
    </source>
</evidence>
<dbReference type="InterPro" id="IPR008847">
    <property type="entry name" value="Suf"/>
</dbReference>
<feature type="region of interest" description="Disordered" evidence="7">
    <location>
        <begin position="748"/>
        <end position="871"/>
    </location>
</feature>
<evidence type="ECO:0000259" key="8">
    <source>
        <dbReference type="PROSITE" id="PS50102"/>
    </source>
</evidence>
<sequence>MASSDDEPHALDLASARAPSHDASASDSDDDSHDDDDDDEDDQATALRLHHLHLQLSQTNSYDAHVNYIDALRKAAELEKLRLAREAMNAVFPLTPNMWLEWCEDESRLATSPDLVPAVEALYERGVQEYLSVPLWLHYLEFVEERDTAVAECTKEGITKMRALFERALTSTGLHYTEGGKVWEAYRDYESALLLSMAEASSEAKSKQVEIIRNLFHRQLRIPLADHAQTLEQYKDWEQNQDVQIGNENDDLSGLPGGVISAYKTADQMSKARVTYESNIGAEKPVDGDLLQHYLVYISVEEATGDPARAQIMFERAISVFPVTSEVWLKYTSYLDVNLKVSSVIRNVYARAVRNCPWVGALWTKYILALERAAAPEPEISSVFERALGGGFQTPNEYEDVYLTRAHCLRRRIVGAGAISDQTSNSVLLHDVFERGTEFMSTYFPDHVNHNIRLWTYWAHLEARLLMDITAARGVWENLIKTHGWMLEVWQNYISMELLLGNVKEVRTLYKRCISRRLEGMGTEVMCTAWLRFEEEYGTLEDYDRALLKIGPRVAEVQSLQNQQEHKAVAERAKVESGPRPSEKSKLKKDPNSRSSKINDNAPKSSGKKRGLGHIESENPGKRQKGHREPVKEADQIETSVPAADMDSRMEEAEPVDQTSENASREENLKQSKESSKPVVFKDECTAFLSNVPFEVTEEDLKEFFSPSRVKEVRILRERDTARPRGLVYVDFEDEESLIAAIAKNKEKLKGRQLSIARSDPKGGRGGGRGFGASRGGRTSASGRGGGRGSNGRGDSGNTSGGGRGLAGPPTVGHRRGGHLKLTGSNTFAVPRTVARPLGWGNPQVTSSSNPSGDEAPKSNSEFREMLMKKS</sequence>
<feature type="compositionally biased region" description="Polar residues" evidence="7">
    <location>
        <begin position="843"/>
        <end position="852"/>
    </location>
</feature>
<organism evidence="9 10">
    <name type="scientific">Ceratodon purpureus</name>
    <name type="common">Fire moss</name>
    <name type="synonym">Dicranum purpureum</name>
    <dbReference type="NCBI Taxonomy" id="3225"/>
    <lineage>
        <taxon>Eukaryota</taxon>
        <taxon>Viridiplantae</taxon>
        <taxon>Streptophyta</taxon>
        <taxon>Embryophyta</taxon>
        <taxon>Bryophyta</taxon>
        <taxon>Bryophytina</taxon>
        <taxon>Bryopsida</taxon>
        <taxon>Dicranidae</taxon>
        <taxon>Pseudoditrichales</taxon>
        <taxon>Ditrichaceae</taxon>
        <taxon>Ceratodon</taxon>
    </lineage>
</organism>
<evidence type="ECO:0000256" key="4">
    <source>
        <dbReference type="ARBA" id="ARBA00023187"/>
    </source>
</evidence>
<feature type="compositionally biased region" description="Basic and acidic residues" evidence="7">
    <location>
        <begin position="663"/>
        <end position="677"/>
    </location>
</feature>
<dbReference type="SUPFAM" id="SSF48452">
    <property type="entry name" value="TPR-like"/>
    <property type="match status" value="1"/>
</dbReference>
<evidence type="ECO:0000256" key="2">
    <source>
        <dbReference type="ARBA" id="ARBA00022664"/>
    </source>
</evidence>
<feature type="region of interest" description="Disordered" evidence="7">
    <location>
        <begin position="559"/>
        <end position="677"/>
    </location>
</feature>
<proteinExistence type="predicted"/>
<keyword evidence="3" id="KW-0677">Repeat</keyword>
<dbReference type="GO" id="GO:0005634">
    <property type="term" value="C:nucleus"/>
    <property type="evidence" value="ECO:0007669"/>
    <property type="project" value="UniProtKB-SubCell"/>
</dbReference>
<dbReference type="GO" id="GO:0008380">
    <property type="term" value="P:RNA splicing"/>
    <property type="evidence" value="ECO:0007669"/>
    <property type="project" value="UniProtKB-KW"/>
</dbReference>
<evidence type="ECO:0000313" key="10">
    <source>
        <dbReference type="Proteomes" id="UP000822688"/>
    </source>
</evidence>
<dbReference type="Gene3D" id="3.30.70.330">
    <property type="match status" value="1"/>
</dbReference>
<feature type="compositionally biased region" description="Acidic residues" evidence="7">
    <location>
        <begin position="27"/>
        <end position="42"/>
    </location>
</feature>
<dbReference type="SMART" id="SM00386">
    <property type="entry name" value="HAT"/>
    <property type="match status" value="8"/>
</dbReference>
<protein>
    <recommendedName>
        <fullName evidence="8">RRM domain-containing protein</fullName>
    </recommendedName>
</protein>
<feature type="compositionally biased region" description="Polar residues" evidence="7">
    <location>
        <begin position="593"/>
        <end position="604"/>
    </location>
</feature>
<dbReference type="PANTHER" id="PTHR17204">
    <property type="entry name" value="PRE-MRNA PROCESSING PROTEIN PRP39-RELATED"/>
    <property type="match status" value="1"/>
</dbReference>
<dbReference type="Pfam" id="PF00076">
    <property type="entry name" value="RRM_1"/>
    <property type="match status" value="1"/>
</dbReference>
<reference evidence="9" key="1">
    <citation type="submission" date="2020-06" db="EMBL/GenBank/DDBJ databases">
        <title>WGS assembly of Ceratodon purpureus strain R40.</title>
        <authorList>
            <person name="Carey S.B."/>
            <person name="Jenkins J."/>
            <person name="Shu S."/>
            <person name="Lovell J.T."/>
            <person name="Sreedasyam A."/>
            <person name="Maumus F."/>
            <person name="Tiley G.P."/>
            <person name="Fernandez-Pozo N."/>
            <person name="Barry K."/>
            <person name="Chen C."/>
            <person name="Wang M."/>
            <person name="Lipzen A."/>
            <person name="Daum C."/>
            <person name="Saski C.A."/>
            <person name="Payton A.C."/>
            <person name="Mcbreen J.C."/>
            <person name="Conrad R.E."/>
            <person name="Kollar L.M."/>
            <person name="Olsson S."/>
            <person name="Huttunen S."/>
            <person name="Landis J.B."/>
            <person name="Wickett N.J."/>
            <person name="Johnson M.G."/>
            <person name="Rensing S.A."/>
            <person name="Grimwood J."/>
            <person name="Schmutz J."/>
            <person name="Mcdaniel S.F."/>
        </authorList>
    </citation>
    <scope>NUCLEOTIDE SEQUENCE</scope>
    <source>
        <strain evidence="9">R40</strain>
    </source>
</reference>
<dbReference type="InterPro" id="IPR012677">
    <property type="entry name" value="Nucleotide-bd_a/b_plait_sf"/>
</dbReference>
<dbReference type="Pfam" id="PF05843">
    <property type="entry name" value="Suf"/>
    <property type="match status" value="1"/>
</dbReference>
<gene>
    <name evidence="9" type="ORF">KC19_9G015800</name>
</gene>
<dbReference type="SUPFAM" id="SSF54928">
    <property type="entry name" value="RNA-binding domain, RBD"/>
    <property type="match status" value="1"/>
</dbReference>
<feature type="compositionally biased region" description="Basic and acidic residues" evidence="7">
    <location>
        <begin position="613"/>
        <end position="635"/>
    </location>
</feature>
<evidence type="ECO:0000256" key="7">
    <source>
        <dbReference type="SAM" id="MobiDB-lite"/>
    </source>
</evidence>
<evidence type="ECO:0000256" key="6">
    <source>
        <dbReference type="PROSITE-ProRule" id="PRU00176"/>
    </source>
</evidence>
<dbReference type="EMBL" id="CM026430">
    <property type="protein sequence ID" value="KAG0560814.1"/>
    <property type="molecule type" value="Genomic_DNA"/>
</dbReference>
<feature type="domain" description="RRM" evidence="8">
    <location>
        <begin position="685"/>
        <end position="761"/>
    </location>
</feature>
<feature type="compositionally biased region" description="Gly residues" evidence="7">
    <location>
        <begin position="783"/>
        <end position="806"/>
    </location>
</feature>
<dbReference type="InterPro" id="IPR035979">
    <property type="entry name" value="RBD_domain_sf"/>
</dbReference>
<dbReference type="InterPro" id="IPR000504">
    <property type="entry name" value="RRM_dom"/>
</dbReference>
<keyword evidence="10" id="KW-1185">Reference proteome</keyword>
<evidence type="ECO:0000313" key="9">
    <source>
        <dbReference type="EMBL" id="KAG0560814.1"/>
    </source>
</evidence>
<dbReference type="InterPro" id="IPR011990">
    <property type="entry name" value="TPR-like_helical_dom_sf"/>
</dbReference>
<keyword evidence="4" id="KW-0508">mRNA splicing</keyword>
<feature type="compositionally biased region" description="Low complexity" evidence="7">
    <location>
        <begin position="14"/>
        <end position="26"/>
    </location>
</feature>
<dbReference type="Proteomes" id="UP000822688">
    <property type="component" value="Chromosome 9"/>
</dbReference>
<dbReference type="InterPro" id="IPR003107">
    <property type="entry name" value="HAT"/>
</dbReference>
<dbReference type="PROSITE" id="PS50102">
    <property type="entry name" value="RRM"/>
    <property type="match status" value="1"/>
</dbReference>
<dbReference type="Gene3D" id="1.25.40.10">
    <property type="entry name" value="Tetratricopeptide repeat domain"/>
    <property type="match status" value="2"/>
</dbReference>